<protein>
    <submittedName>
        <fullName evidence="1">Uncharacterized protein</fullName>
    </submittedName>
</protein>
<comment type="caution">
    <text evidence="1">The sequence shown here is derived from an EMBL/GenBank/DDBJ whole genome shotgun (WGS) entry which is preliminary data.</text>
</comment>
<name>A0A444L570_METS7</name>
<proteinExistence type="predicted"/>
<reference evidence="1 2" key="1">
    <citation type="submission" date="2018-12" db="EMBL/GenBank/DDBJ databases">
        <title>The complete genome of the methanogenic archaea of the candidate phylum Verstraetearchaeota, obtained from the metagenome of underground thermal water.</title>
        <authorList>
            <person name="Kadnikov V.V."/>
            <person name="Mardanov A.V."/>
            <person name="Beletsky A.V."/>
            <person name="Karnachuk O.V."/>
            <person name="Ravin N.V."/>
        </authorList>
    </citation>
    <scope>NUCLEOTIDE SEQUENCE [LARGE SCALE GENOMIC DNA]</scope>
    <source>
        <strain evidence="1">Ch88</strain>
    </source>
</reference>
<sequence length="101" mass="11995">MSRTNSSFEIIQLISQYIPNEYRILFLKNLLEVYGSIYKTSKITNISRTQLYRYLATEKKCYPNDEVTARIIQALLEIKRAWTKDQLKQLAKEFNDIVNKI</sequence>
<accession>A0A444L570</accession>
<dbReference type="AlphaFoldDB" id="A0A444L570"/>
<gene>
    <name evidence="1" type="ORF">Metus_1578</name>
</gene>
<organism evidence="1 2">
    <name type="scientific">Methanosuratincola subterraneus</name>
    <dbReference type="NCBI Taxonomy" id="2593994"/>
    <lineage>
        <taxon>Archaea</taxon>
        <taxon>Thermoproteota</taxon>
        <taxon>Methanosuratincolia</taxon>
        <taxon>Candidatus Methanomethylicales</taxon>
        <taxon>Candidatus Methanomethylicaceae</taxon>
        <taxon>Candidatus Methanosuratincola (ex Vanwonterghem et al. 2016)</taxon>
    </lineage>
</organism>
<dbReference type="EMBL" id="RXGA01000004">
    <property type="protein sequence ID" value="RWX72719.1"/>
    <property type="molecule type" value="Genomic_DNA"/>
</dbReference>
<evidence type="ECO:0000313" key="2">
    <source>
        <dbReference type="Proteomes" id="UP000288215"/>
    </source>
</evidence>
<dbReference type="Proteomes" id="UP000288215">
    <property type="component" value="Unassembled WGS sequence"/>
</dbReference>
<evidence type="ECO:0000313" key="1">
    <source>
        <dbReference type="EMBL" id="RWX72719.1"/>
    </source>
</evidence>